<comment type="caution">
    <text evidence="1">The sequence shown here is derived from an EMBL/GenBank/DDBJ whole genome shotgun (WGS) entry which is preliminary data.</text>
</comment>
<proteinExistence type="predicted"/>
<accession>A0A1C2I607</accession>
<name>A0A1C2I607_ACITH</name>
<gene>
    <name evidence="1" type="ORF">A6M23_11920</name>
</gene>
<organism evidence="1 2">
    <name type="scientific">Acidithiobacillus thiooxidans</name>
    <name type="common">Thiobacillus thiooxidans</name>
    <dbReference type="NCBI Taxonomy" id="930"/>
    <lineage>
        <taxon>Bacteria</taxon>
        <taxon>Pseudomonadati</taxon>
        <taxon>Pseudomonadota</taxon>
        <taxon>Acidithiobacillia</taxon>
        <taxon>Acidithiobacillales</taxon>
        <taxon>Acidithiobacillaceae</taxon>
        <taxon>Acidithiobacillus</taxon>
    </lineage>
</organism>
<protein>
    <submittedName>
        <fullName evidence="1">Uncharacterized protein</fullName>
    </submittedName>
</protein>
<dbReference type="EMBL" id="LWRY01000135">
    <property type="protein sequence ID" value="OCX71400.1"/>
    <property type="molecule type" value="Genomic_DNA"/>
</dbReference>
<sequence>MKWFVLGLQDRMHHLCFVGVKIKAYSKCWRFFEWVDKEPYRKNRKHNNHLPSGLELHRSFCNHKTIGMHPLASFLFLGARI</sequence>
<dbReference type="AlphaFoldDB" id="A0A1C2I607"/>
<reference evidence="1" key="1">
    <citation type="journal article" date="2016" name="Int. J. Mol. Sci.">
        <title>Comparative genomics of the extreme acidophile Acidithiobacillus thiooxidans reveals intraspecific divergence and niche adaptation.</title>
        <authorList>
            <person name="Zhang X."/>
            <person name="Feng X."/>
            <person name="Tao J."/>
            <person name="Ma L."/>
            <person name="Xiao Y."/>
            <person name="Liang Y."/>
            <person name="Liu X."/>
            <person name="Yin H."/>
        </authorList>
    </citation>
    <scope>NUCLEOTIDE SEQUENCE [LARGE SCALE GENOMIC DNA]</scope>
    <source>
        <strain evidence="1">DXS-W</strain>
    </source>
</reference>
<keyword evidence="2" id="KW-1185">Reference proteome</keyword>
<dbReference type="Proteomes" id="UP000095008">
    <property type="component" value="Unassembled WGS sequence"/>
</dbReference>
<evidence type="ECO:0000313" key="2">
    <source>
        <dbReference type="Proteomes" id="UP000095008"/>
    </source>
</evidence>
<evidence type="ECO:0000313" key="1">
    <source>
        <dbReference type="EMBL" id="OCX71400.1"/>
    </source>
</evidence>